<proteinExistence type="inferred from homology"/>
<dbReference type="InterPro" id="IPR013766">
    <property type="entry name" value="Thioredoxin_domain"/>
</dbReference>
<dbReference type="PROSITE" id="PS51352">
    <property type="entry name" value="THIOREDOXIN_2"/>
    <property type="match status" value="1"/>
</dbReference>
<comment type="miscellaneous">
    <text evidence="6">The active site is a conserved redox-active cysteine residue, the peroxidatic cysteine (C(P)), which makes the nucleophilic attack on the peroxide substrate. The peroxide oxidizes the C(P)-SH to cysteine sulfenic acid (C(P)-SOH), which then reacts with another cysteine residue, the resolving cysteine (C(R)), to form a disulfide bridge. The disulfide is subsequently reduced by an appropriate electron donor to complete the catalytic cycle. In this atypical 2-Cys peroxiredoxin, C(R) is present in the same subunit to form an intramolecular disulfide. The disulfide is subsequently reduced by thioredoxin.</text>
</comment>
<comment type="function">
    <text evidence="6">Thiol-specific peroxidase that catalyzes the reduction of hydrogen peroxide and organic hydroperoxides to water and alcohols, respectively. Plays a role in cell protection against oxidative stress by detoxifying peroxides.</text>
</comment>
<dbReference type="Pfam" id="PF08534">
    <property type="entry name" value="Redoxin"/>
    <property type="match status" value="1"/>
</dbReference>
<evidence type="ECO:0000313" key="10">
    <source>
        <dbReference type="Proteomes" id="UP000595917"/>
    </source>
</evidence>
<evidence type="ECO:0000256" key="5">
    <source>
        <dbReference type="ARBA" id="ARBA00023284"/>
    </source>
</evidence>
<evidence type="ECO:0000256" key="7">
    <source>
        <dbReference type="SAM" id="MobiDB-lite"/>
    </source>
</evidence>
<dbReference type="EC" id="1.11.1.24" evidence="6"/>
<dbReference type="InterPro" id="IPR018219">
    <property type="entry name" value="Tpx_CS"/>
</dbReference>
<dbReference type="NCBIfam" id="NF001808">
    <property type="entry name" value="PRK00522.1"/>
    <property type="match status" value="1"/>
</dbReference>
<dbReference type="EMBL" id="CP067089">
    <property type="protein sequence ID" value="QQO11102.1"/>
    <property type="molecule type" value="Genomic_DNA"/>
</dbReference>
<dbReference type="InterPro" id="IPR002065">
    <property type="entry name" value="TPX"/>
</dbReference>
<evidence type="ECO:0000256" key="4">
    <source>
        <dbReference type="ARBA" id="ARBA00023157"/>
    </source>
</evidence>
<evidence type="ECO:0000256" key="2">
    <source>
        <dbReference type="ARBA" id="ARBA00022862"/>
    </source>
</evidence>
<dbReference type="InterPro" id="IPR013740">
    <property type="entry name" value="Redoxin"/>
</dbReference>
<sequence>MAAITFKGKPVTTGGSLPKPGTKAPEFRLVDKDLADRHLSDWKGKVKIINIVPSLDTSVCALSAKRFDAEILKEPEIVVLTVSCDLPFAQDRFCKTEGVSNIIALSQMRDKDFGRDYGAEITDGPLEGLLSRAVVVADRDGTVVYTQQVPEIGYEPDYEAALAAARKALAR</sequence>
<evidence type="ECO:0000256" key="3">
    <source>
        <dbReference type="ARBA" id="ARBA00023002"/>
    </source>
</evidence>
<dbReference type="PANTHER" id="PTHR43110:SF1">
    <property type="entry name" value="THIOL PEROXIDASE"/>
    <property type="match status" value="1"/>
</dbReference>
<dbReference type="AlphaFoldDB" id="A0A7T8BC05"/>
<gene>
    <name evidence="6 9" type="primary">tpx</name>
    <name evidence="9" type="ORF">JFL75_09340</name>
</gene>
<feature type="active site" description="Cysteine sulfenic acid (-SOH) intermediate" evidence="6">
    <location>
        <position position="60"/>
    </location>
</feature>
<protein>
    <recommendedName>
        <fullName evidence="6">Thiol peroxidase</fullName>
        <shortName evidence="6">Tpx</shortName>
        <ecNumber evidence="6">1.11.1.24</ecNumber>
    </recommendedName>
    <alternativeName>
        <fullName evidence="6">Peroxiredoxin tpx</fullName>
        <shortName evidence="6">Prx</shortName>
    </alternativeName>
    <alternativeName>
        <fullName evidence="6">Thioredoxin peroxidase</fullName>
    </alternativeName>
    <alternativeName>
        <fullName evidence="6">Thioredoxin-dependent peroxiredoxin</fullName>
    </alternativeName>
</protein>
<evidence type="ECO:0000256" key="6">
    <source>
        <dbReference type="HAMAP-Rule" id="MF_00269"/>
    </source>
</evidence>
<dbReference type="InterPro" id="IPR036249">
    <property type="entry name" value="Thioredoxin-like_sf"/>
</dbReference>
<keyword evidence="5 6" id="KW-0676">Redox-active center</keyword>
<evidence type="ECO:0000256" key="1">
    <source>
        <dbReference type="ARBA" id="ARBA00022559"/>
    </source>
</evidence>
<comment type="catalytic activity">
    <reaction evidence="6">
        <text>a hydroperoxide + [thioredoxin]-dithiol = an alcohol + [thioredoxin]-disulfide + H2O</text>
        <dbReference type="Rhea" id="RHEA:62620"/>
        <dbReference type="Rhea" id="RHEA-COMP:10698"/>
        <dbReference type="Rhea" id="RHEA-COMP:10700"/>
        <dbReference type="ChEBI" id="CHEBI:15377"/>
        <dbReference type="ChEBI" id="CHEBI:29950"/>
        <dbReference type="ChEBI" id="CHEBI:30879"/>
        <dbReference type="ChEBI" id="CHEBI:35924"/>
        <dbReference type="ChEBI" id="CHEBI:50058"/>
        <dbReference type="EC" id="1.11.1.24"/>
    </reaction>
</comment>
<evidence type="ECO:0000313" key="9">
    <source>
        <dbReference type="EMBL" id="QQO11102.1"/>
    </source>
</evidence>
<comment type="subunit">
    <text evidence="6">Homodimer.</text>
</comment>
<evidence type="ECO:0000259" key="8">
    <source>
        <dbReference type="PROSITE" id="PS51352"/>
    </source>
</evidence>
<name>A0A7T8BC05_9SPIR</name>
<keyword evidence="1 6" id="KW-0575">Peroxidase</keyword>
<accession>A0A7T8BC05</accession>
<keyword evidence="10" id="KW-1185">Reference proteome</keyword>
<dbReference type="HAMAP" id="MF_00269">
    <property type="entry name" value="Tpx"/>
    <property type="match status" value="1"/>
</dbReference>
<feature type="region of interest" description="Disordered" evidence="7">
    <location>
        <begin position="1"/>
        <end position="24"/>
    </location>
</feature>
<dbReference type="GO" id="GO:0008379">
    <property type="term" value="F:thioredoxin peroxidase activity"/>
    <property type="evidence" value="ECO:0007669"/>
    <property type="project" value="UniProtKB-UniRule"/>
</dbReference>
<dbReference type="Gene3D" id="3.40.30.10">
    <property type="entry name" value="Glutaredoxin"/>
    <property type="match status" value="1"/>
</dbReference>
<feature type="domain" description="Thioredoxin" evidence="8">
    <location>
        <begin position="18"/>
        <end position="170"/>
    </location>
</feature>
<organism evidence="9 10">
    <name type="scientific">Breznakiella homolactica</name>
    <dbReference type="NCBI Taxonomy" id="2798577"/>
    <lineage>
        <taxon>Bacteria</taxon>
        <taxon>Pseudomonadati</taxon>
        <taxon>Spirochaetota</taxon>
        <taxon>Spirochaetia</taxon>
        <taxon>Spirochaetales</taxon>
        <taxon>Breznakiellaceae</taxon>
        <taxon>Breznakiella</taxon>
    </lineage>
</organism>
<dbReference type="PROSITE" id="PS01265">
    <property type="entry name" value="TPX"/>
    <property type="match status" value="1"/>
</dbReference>
<dbReference type="Proteomes" id="UP000595917">
    <property type="component" value="Chromosome"/>
</dbReference>
<feature type="disulfide bond" description="Redox-active" evidence="6">
    <location>
        <begin position="60"/>
        <end position="94"/>
    </location>
</feature>
<dbReference type="PANTHER" id="PTHR43110">
    <property type="entry name" value="THIOL PEROXIDASE"/>
    <property type="match status" value="1"/>
</dbReference>
<dbReference type="InterPro" id="IPR050455">
    <property type="entry name" value="Tpx_Peroxidase_subfamily"/>
</dbReference>
<keyword evidence="4 6" id="KW-1015">Disulfide bond</keyword>
<dbReference type="SUPFAM" id="SSF52833">
    <property type="entry name" value="Thioredoxin-like"/>
    <property type="match status" value="1"/>
</dbReference>
<dbReference type="RefSeq" id="WP_215628411.1">
    <property type="nucleotide sequence ID" value="NZ_CP067089.2"/>
</dbReference>
<dbReference type="KEGG" id="bhc:JFL75_09340"/>
<keyword evidence="2 6" id="KW-0049">Antioxidant</keyword>
<keyword evidence="3 6" id="KW-0560">Oxidoreductase</keyword>
<dbReference type="CDD" id="cd03014">
    <property type="entry name" value="PRX_Atyp2cys"/>
    <property type="match status" value="1"/>
</dbReference>
<reference evidence="9" key="1">
    <citation type="submission" date="2021-01" db="EMBL/GenBank/DDBJ databases">
        <title>Description of Breznakiella homolactica.</title>
        <authorList>
            <person name="Song Y."/>
            <person name="Brune A."/>
        </authorList>
    </citation>
    <scope>NUCLEOTIDE SEQUENCE</scope>
    <source>
        <strain evidence="9">RmG30</strain>
    </source>
</reference>
<comment type="similarity">
    <text evidence="6">Belongs to the peroxiredoxin family. Tpx subfamily.</text>
</comment>